<organism evidence="5 6">
    <name type="scientific">Saguinus oedipus</name>
    <name type="common">Cotton-top tamarin</name>
    <name type="synonym">Oedipomidas oedipus</name>
    <dbReference type="NCBI Taxonomy" id="9490"/>
    <lineage>
        <taxon>Eukaryota</taxon>
        <taxon>Metazoa</taxon>
        <taxon>Chordata</taxon>
        <taxon>Craniata</taxon>
        <taxon>Vertebrata</taxon>
        <taxon>Euteleostomi</taxon>
        <taxon>Mammalia</taxon>
        <taxon>Eutheria</taxon>
        <taxon>Euarchontoglires</taxon>
        <taxon>Primates</taxon>
        <taxon>Haplorrhini</taxon>
        <taxon>Platyrrhini</taxon>
        <taxon>Cebidae</taxon>
        <taxon>Callitrichinae</taxon>
        <taxon>Saguinus</taxon>
    </lineage>
</organism>
<keyword evidence="6" id="KW-1185">Reference proteome</keyword>
<comment type="subcellular location">
    <subcellularLocation>
        <location evidence="1">Membrane</location>
        <topology evidence="1">Multi-pass membrane protein</topology>
    </subcellularLocation>
</comment>
<sequence>FQTFLGKADVSQEVEEVLVESRVQRNIHLVSVLELLRAPNVRWQVVTVIVTMACYQLCGLNA</sequence>
<dbReference type="EMBL" id="JASSZA010000003">
    <property type="protein sequence ID" value="KAK2115498.1"/>
    <property type="molecule type" value="Genomic_DNA"/>
</dbReference>
<dbReference type="Gene3D" id="1.20.1250.20">
    <property type="entry name" value="MFS general substrate transporter like domains"/>
    <property type="match status" value="1"/>
</dbReference>
<dbReference type="Proteomes" id="UP001266305">
    <property type="component" value="Unassembled WGS sequence"/>
</dbReference>
<keyword evidence="3" id="KW-1133">Transmembrane helix</keyword>
<keyword evidence="5" id="KW-0813">Transport</keyword>
<keyword evidence="4" id="KW-0472">Membrane</keyword>
<protein>
    <submittedName>
        <fullName evidence="5">Solute carrier 2, facilitated glucose transporter member 9</fullName>
    </submittedName>
</protein>
<gene>
    <name evidence="5" type="primary">SLC2A9</name>
    <name evidence="5" type="ORF">P7K49_006124</name>
</gene>
<dbReference type="InterPro" id="IPR005828">
    <property type="entry name" value="MFS_sugar_transport-like"/>
</dbReference>
<name>A0ABQ9W1I5_SAGOE</name>
<evidence type="ECO:0000313" key="6">
    <source>
        <dbReference type="Proteomes" id="UP001266305"/>
    </source>
</evidence>
<feature type="non-terminal residue" evidence="5">
    <location>
        <position position="62"/>
    </location>
</feature>
<proteinExistence type="predicted"/>
<accession>A0ABQ9W1I5</accession>
<keyword evidence="2" id="KW-0812">Transmembrane</keyword>
<evidence type="ECO:0000313" key="5">
    <source>
        <dbReference type="EMBL" id="KAK2115498.1"/>
    </source>
</evidence>
<reference evidence="5 6" key="1">
    <citation type="submission" date="2023-05" db="EMBL/GenBank/DDBJ databases">
        <title>B98-5 Cell Line De Novo Hybrid Assembly: An Optical Mapping Approach.</title>
        <authorList>
            <person name="Kananen K."/>
            <person name="Auerbach J.A."/>
            <person name="Kautto E."/>
            <person name="Blachly J.S."/>
        </authorList>
    </citation>
    <scope>NUCLEOTIDE SEQUENCE [LARGE SCALE GENOMIC DNA]</scope>
    <source>
        <strain evidence="5">B95-8</strain>
        <tissue evidence="5">Cell line</tissue>
    </source>
</reference>
<keyword evidence="5" id="KW-0762">Sugar transport</keyword>
<feature type="non-terminal residue" evidence="5">
    <location>
        <position position="1"/>
    </location>
</feature>
<evidence type="ECO:0000256" key="2">
    <source>
        <dbReference type="ARBA" id="ARBA00022692"/>
    </source>
</evidence>
<evidence type="ECO:0000256" key="4">
    <source>
        <dbReference type="ARBA" id="ARBA00023136"/>
    </source>
</evidence>
<comment type="caution">
    <text evidence="5">The sequence shown here is derived from an EMBL/GenBank/DDBJ whole genome shotgun (WGS) entry which is preliminary data.</text>
</comment>
<evidence type="ECO:0000256" key="3">
    <source>
        <dbReference type="ARBA" id="ARBA00022989"/>
    </source>
</evidence>
<dbReference type="InterPro" id="IPR036259">
    <property type="entry name" value="MFS_trans_sf"/>
</dbReference>
<dbReference type="Pfam" id="PF00083">
    <property type="entry name" value="Sugar_tr"/>
    <property type="match status" value="1"/>
</dbReference>
<evidence type="ECO:0000256" key="1">
    <source>
        <dbReference type="ARBA" id="ARBA00004141"/>
    </source>
</evidence>